<dbReference type="PANTHER" id="PTHR24148:SF82">
    <property type="entry name" value="HETEROKARYON INCOMPATIBILITY DOMAIN-CONTAINING PROTEIN"/>
    <property type="match status" value="1"/>
</dbReference>
<dbReference type="Pfam" id="PF26639">
    <property type="entry name" value="Het-6_barrel"/>
    <property type="match status" value="1"/>
</dbReference>
<dbReference type="InterPro" id="IPR010730">
    <property type="entry name" value="HET"/>
</dbReference>
<dbReference type="EMBL" id="JAUTXT010000025">
    <property type="protein sequence ID" value="KAK3673404.1"/>
    <property type="molecule type" value="Genomic_DNA"/>
</dbReference>
<dbReference type="Proteomes" id="UP001274830">
    <property type="component" value="Unassembled WGS sequence"/>
</dbReference>
<reference evidence="2" key="1">
    <citation type="submission" date="2023-07" db="EMBL/GenBank/DDBJ databases">
        <title>Black Yeasts Isolated from many extreme environments.</title>
        <authorList>
            <person name="Coleine C."/>
            <person name="Stajich J.E."/>
            <person name="Selbmann L."/>
        </authorList>
    </citation>
    <scope>NUCLEOTIDE SEQUENCE</scope>
    <source>
        <strain evidence="2">CCFEE 5485</strain>
    </source>
</reference>
<name>A0AAE1BZQ5_9PEZI</name>
<evidence type="ECO:0000313" key="3">
    <source>
        <dbReference type="Proteomes" id="UP001274830"/>
    </source>
</evidence>
<evidence type="ECO:0000313" key="2">
    <source>
        <dbReference type="EMBL" id="KAK3673404.1"/>
    </source>
</evidence>
<dbReference type="Pfam" id="PF06985">
    <property type="entry name" value="HET"/>
    <property type="match status" value="1"/>
</dbReference>
<accession>A0AAE1BZQ5</accession>
<dbReference type="AlphaFoldDB" id="A0AAE1BZQ5"/>
<keyword evidence="3" id="KW-1185">Reference proteome</keyword>
<proteinExistence type="predicted"/>
<evidence type="ECO:0000259" key="1">
    <source>
        <dbReference type="Pfam" id="PF06985"/>
    </source>
</evidence>
<dbReference type="InterPro" id="IPR052895">
    <property type="entry name" value="HetReg/Transcr_Mod"/>
</dbReference>
<protein>
    <recommendedName>
        <fullName evidence="1">Heterokaryon incompatibility domain-containing protein</fullName>
    </recommendedName>
</protein>
<dbReference type="PANTHER" id="PTHR24148">
    <property type="entry name" value="ANKYRIN REPEAT DOMAIN-CONTAINING PROTEIN 39 HOMOLOG-RELATED"/>
    <property type="match status" value="1"/>
</dbReference>
<feature type="domain" description="Heterokaryon incompatibility" evidence="1">
    <location>
        <begin position="14"/>
        <end position="188"/>
    </location>
</feature>
<comment type="caution">
    <text evidence="2">The sequence shown here is derived from an EMBL/GenBank/DDBJ whole genome shotgun (WGS) entry which is preliminary data.</text>
</comment>
<organism evidence="2 3">
    <name type="scientific">Recurvomyces mirabilis</name>
    <dbReference type="NCBI Taxonomy" id="574656"/>
    <lineage>
        <taxon>Eukaryota</taxon>
        <taxon>Fungi</taxon>
        <taxon>Dikarya</taxon>
        <taxon>Ascomycota</taxon>
        <taxon>Pezizomycotina</taxon>
        <taxon>Dothideomycetes</taxon>
        <taxon>Dothideomycetidae</taxon>
        <taxon>Mycosphaerellales</taxon>
        <taxon>Teratosphaeriaceae</taxon>
        <taxon>Recurvomyces</taxon>
    </lineage>
</organism>
<sequence>MRTVSLKSNPPPKFETTSYAWGDASIHDQIFVNGIPMMVTASSAAVLRRCRYQHSTRAIWIDAICIDQSEVGERNQQLTLMASIYRQCWRNIIYLGEPAPPVGSLQGGAQDITLTRALEDLIQYTMRHLNLESRAALEKYMWVGNIADIFAQSARHPPKNPQDLADLVKQVLPVFRASWFRRLWVIQESILPPENICCWGTETISLQTLLLAVRCIMSWEENLPKGTDKVIYAAYVLHTYTVIYAEPWANNGELLDALLTFSDHCEVTVPHDRLYGLLGLFQAAGSQDELPVLLRPDYSRSWIVVLADATKYIFQERRSLHVLNGVEHSKTSINDLAQPSWVGYLLESSSLGQLDGSQKFNASNGSPYQPHFLERPNELKVCGYTLGVVSEVALTQEKPTSSASLLKTYHTAYDMALRSSNDDQAGTSANEVVAYTLVGGKTWDRQRFTGNCHEICESAMARADLWPNGPPLGLAAAAEVPEGTNQEAARYAYAMWEAIPRRTFFCTDSFFGLGPPYISANDVLAVLLGYHLPVILRPVDGHGYRFVGPCYVHGIMDGEIVIKREADNILPELLVLI</sequence>
<gene>
    <name evidence="2" type="ORF">LTR78_006637</name>
</gene>